<accession>A0A3D8RCK7</accession>
<evidence type="ECO:0000313" key="3">
    <source>
        <dbReference type="EMBL" id="RDW71604.1"/>
    </source>
</evidence>
<dbReference type="SUPFAM" id="SSF48208">
    <property type="entry name" value="Six-hairpin glycosidases"/>
    <property type="match status" value="1"/>
</dbReference>
<protein>
    <submittedName>
        <fullName evidence="3">Putative cell wall glycosyl hydrolase protein</fullName>
    </submittedName>
</protein>
<feature type="chain" id="PRO_5017533756" evidence="2">
    <location>
        <begin position="16"/>
        <end position="387"/>
    </location>
</feature>
<reference evidence="3 4" key="1">
    <citation type="journal article" date="2018" name="IMA Fungus">
        <title>IMA Genome-F 9: Draft genome sequence of Annulohypoxylon stygium, Aspergillus mulundensis, Berkeleyomyces basicola (syn. Thielaviopsis basicola), Ceratocystis smalleyi, two Cercospora beticola strains, Coleophoma cylindrospora, Fusarium fracticaudum, Phialophora cf. hyalina, and Morchella septimelata.</title>
        <authorList>
            <person name="Wingfield B.D."/>
            <person name="Bills G.F."/>
            <person name="Dong Y."/>
            <person name="Huang W."/>
            <person name="Nel W.J."/>
            <person name="Swalarsk-Parry B.S."/>
            <person name="Vaghefi N."/>
            <person name="Wilken P.M."/>
            <person name="An Z."/>
            <person name="de Beer Z.W."/>
            <person name="De Vos L."/>
            <person name="Chen L."/>
            <person name="Duong T.A."/>
            <person name="Gao Y."/>
            <person name="Hammerbacher A."/>
            <person name="Kikkert J.R."/>
            <person name="Li Y."/>
            <person name="Li H."/>
            <person name="Li K."/>
            <person name="Li Q."/>
            <person name="Liu X."/>
            <person name="Ma X."/>
            <person name="Naidoo K."/>
            <person name="Pethybridge S.J."/>
            <person name="Sun J."/>
            <person name="Steenkamp E.T."/>
            <person name="van der Nest M.A."/>
            <person name="van Wyk S."/>
            <person name="Wingfield M.J."/>
            <person name="Xiong C."/>
            <person name="Yue Q."/>
            <person name="Zhang X."/>
        </authorList>
    </citation>
    <scope>NUCLEOTIDE SEQUENCE [LARGE SCALE GENOMIC DNA]</scope>
    <source>
        <strain evidence="3 4">BP6252</strain>
    </source>
</reference>
<dbReference type="Proteomes" id="UP000256645">
    <property type="component" value="Unassembled WGS sequence"/>
</dbReference>
<comment type="caution">
    <text evidence="3">The sequence shown here is derived from an EMBL/GenBank/DDBJ whole genome shotgun (WGS) entry which is preliminary data.</text>
</comment>
<proteinExistence type="predicted"/>
<dbReference type="GO" id="GO:0016787">
    <property type="term" value="F:hydrolase activity"/>
    <property type="evidence" value="ECO:0007669"/>
    <property type="project" value="UniProtKB-KW"/>
</dbReference>
<gene>
    <name evidence="3" type="ORF">BP6252_08167</name>
</gene>
<keyword evidence="1 3" id="KW-0378">Hydrolase</keyword>
<dbReference type="InterPro" id="IPR052043">
    <property type="entry name" value="PolySaccharide_Degr_Enz"/>
</dbReference>
<dbReference type="STRING" id="1849047.A0A3D8RCK7"/>
<dbReference type="InterPro" id="IPR008928">
    <property type="entry name" value="6-hairpin_glycosidase_sf"/>
</dbReference>
<name>A0A3D8RCK7_9HELO</name>
<keyword evidence="2" id="KW-0732">Signal</keyword>
<evidence type="ECO:0000256" key="1">
    <source>
        <dbReference type="ARBA" id="ARBA00022801"/>
    </source>
</evidence>
<dbReference type="OrthoDB" id="540611at2759"/>
<dbReference type="EMBL" id="PDLM01000008">
    <property type="protein sequence ID" value="RDW71604.1"/>
    <property type="molecule type" value="Genomic_DNA"/>
</dbReference>
<dbReference type="Gene3D" id="1.50.10.10">
    <property type="match status" value="1"/>
</dbReference>
<feature type="signal peptide" evidence="2">
    <location>
        <begin position="1"/>
        <end position="15"/>
    </location>
</feature>
<dbReference type="PANTHER" id="PTHR33886">
    <property type="entry name" value="UNSATURATED RHAMNOGALACTURONAN HYDROLASE (EUROFUNG)"/>
    <property type="match status" value="1"/>
</dbReference>
<dbReference type="PANTHER" id="PTHR33886:SF9">
    <property type="entry name" value="UNSATURATED RHAMNOGALACTURONAN HYDROLASE (EUROFUNG)"/>
    <property type="match status" value="1"/>
</dbReference>
<dbReference type="Pfam" id="PF07470">
    <property type="entry name" value="Glyco_hydro_88"/>
    <property type="match status" value="1"/>
</dbReference>
<dbReference type="InterPro" id="IPR012341">
    <property type="entry name" value="6hp_glycosidase-like_sf"/>
</dbReference>
<sequence length="387" mass="42719">MRLLLFLSSFSAATAAAISARQANTSIQYSTLVADSFIQRGVSKTNRYGESVFYRGVELTYNATGNESYATWVQDQIDGVISDDGVIANYPSYPFSLDDVRIGTILLELYTRTSQEKYKTAAATLRAQLDRGPRTPSGGFWHRQPTYPNQMWLDGIFMADVFYAQWTALLDNSNTTAWDDILLQFSLIEQHCRNTTTNLLVHGYDESGVAVWADPVTGASPNVWNRALGWYLMALVDVLDYFPTNHSGHAQLVDWLVTASAGVLAAQDASTGGWWLVMNEPYPGMDKNYIESSGSAMFVYALLKAVRKGYIGSEYISPMQKGYEYLANTFVAYNGTNGTVNWEGTVVVGSLGSNATFEYYTSVAVDENDLKGAGPFLYASVEYEALA</sequence>
<dbReference type="GO" id="GO:0005975">
    <property type="term" value="P:carbohydrate metabolic process"/>
    <property type="evidence" value="ECO:0007669"/>
    <property type="project" value="InterPro"/>
</dbReference>
<evidence type="ECO:0000313" key="4">
    <source>
        <dbReference type="Proteomes" id="UP000256645"/>
    </source>
</evidence>
<organism evidence="3 4">
    <name type="scientific">Coleophoma cylindrospora</name>
    <dbReference type="NCBI Taxonomy" id="1849047"/>
    <lineage>
        <taxon>Eukaryota</taxon>
        <taxon>Fungi</taxon>
        <taxon>Dikarya</taxon>
        <taxon>Ascomycota</taxon>
        <taxon>Pezizomycotina</taxon>
        <taxon>Leotiomycetes</taxon>
        <taxon>Helotiales</taxon>
        <taxon>Dermateaceae</taxon>
        <taxon>Coleophoma</taxon>
    </lineage>
</organism>
<dbReference type="AlphaFoldDB" id="A0A3D8RCK7"/>
<keyword evidence="4" id="KW-1185">Reference proteome</keyword>
<dbReference type="InterPro" id="IPR010905">
    <property type="entry name" value="Glyco_hydro_88"/>
</dbReference>
<evidence type="ECO:0000256" key="2">
    <source>
        <dbReference type="SAM" id="SignalP"/>
    </source>
</evidence>